<organism evidence="1 2">
    <name type="scientific">Pseudohongiella nitratireducens</name>
    <dbReference type="NCBI Taxonomy" id="1768907"/>
    <lineage>
        <taxon>Bacteria</taxon>
        <taxon>Pseudomonadati</taxon>
        <taxon>Pseudomonadota</taxon>
        <taxon>Gammaproteobacteria</taxon>
        <taxon>Pseudomonadales</taxon>
        <taxon>Pseudohongiellaceae</taxon>
        <taxon>Pseudohongiella</taxon>
    </lineage>
</organism>
<dbReference type="OrthoDB" id="9801945at2"/>
<gene>
    <name evidence="1" type="primary">moaD</name>
    <name evidence="1" type="ORF">GCM10011403_03090</name>
</gene>
<evidence type="ECO:0000313" key="1">
    <source>
        <dbReference type="EMBL" id="GGG49351.1"/>
    </source>
</evidence>
<reference evidence="1" key="2">
    <citation type="submission" date="2020-09" db="EMBL/GenBank/DDBJ databases">
        <authorList>
            <person name="Sun Q."/>
            <person name="Zhou Y."/>
        </authorList>
    </citation>
    <scope>NUCLEOTIDE SEQUENCE</scope>
    <source>
        <strain evidence="1">CGMCC 1.15425</strain>
    </source>
</reference>
<dbReference type="CDD" id="cd00754">
    <property type="entry name" value="Ubl_MoaD"/>
    <property type="match status" value="1"/>
</dbReference>
<dbReference type="AlphaFoldDB" id="A0A917GKS4"/>
<reference evidence="1" key="1">
    <citation type="journal article" date="2014" name="Int. J. Syst. Evol. Microbiol.">
        <title>Complete genome sequence of Corynebacterium casei LMG S-19264T (=DSM 44701T), isolated from a smear-ripened cheese.</title>
        <authorList>
            <consortium name="US DOE Joint Genome Institute (JGI-PGF)"/>
            <person name="Walter F."/>
            <person name="Albersmeier A."/>
            <person name="Kalinowski J."/>
            <person name="Ruckert C."/>
        </authorList>
    </citation>
    <scope>NUCLEOTIDE SEQUENCE</scope>
    <source>
        <strain evidence="1">CGMCC 1.15425</strain>
    </source>
</reference>
<dbReference type="EMBL" id="BMIY01000001">
    <property type="protein sequence ID" value="GGG49351.1"/>
    <property type="molecule type" value="Genomic_DNA"/>
</dbReference>
<dbReference type="NCBIfam" id="TIGR01682">
    <property type="entry name" value="moaD"/>
    <property type="match status" value="1"/>
</dbReference>
<dbReference type="SUPFAM" id="SSF54285">
    <property type="entry name" value="MoaD/ThiS"/>
    <property type="match status" value="1"/>
</dbReference>
<evidence type="ECO:0000313" key="2">
    <source>
        <dbReference type="Proteomes" id="UP000627715"/>
    </source>
</evidence>
<dbReference type="InterPro" id="IPR003749">
    <property type="entry name" value="ThiS/MoaD-like"/>
</dbReference>
<comment type="caution">
    <text evidence="1">The sequence shown here is derived from an EMBL/GenBank/DDBJ whole genome shotgun (WGS) entry which is preliminary data.</text>
</comment>
<dbReference type="RefSeq" id="WP_068812677.1">
    <property type="nucleotide sequence ID" value="NZ_BMIY01000001.1"/>
</dbReference>
<dbReference type="Pfam" id="PF02597">
    <property type="entry name" value="ThiS"/>
    <property type="match status" value="1"/>
</dbReference>
<proteinExistence type="predicted"/>
<dbReference type="InterPro" id="IPR016155">
    <property type="entry name" value="Mopterin_synth/thiamin_S_b"/>
</dbReference>
<name>A0A917GKS4_9GAMM</name>
<dbReference type="Gene3D" id="3.10.20.30">
    <property type="match status" value="1"/>
</dbReference>
<keyword evidence="2" id="KW-1185">Reference proteome</keyword>
<dbReference type="Proteomes" id="UP000627715">
    <property type="component" value="Unassembled WGS sequence"/>
</dbReference>
<protein>
    <submittedName>
        <fullName evidence="1">Molybdopterin synthase sulfur carrier subunit</fullName>
    </submittedName>
</protein>
<dbReference type="InterPro" id="IPR012675">
    <property type="entry name" value="Beta-grasp_dom_sf"/>
</dbReference>
<sequence length="84" mass="9235">MLTVRYFASLREALGCEEENITLEQKDNVTVSDLVGLLSARGEPWDVLQDTGQVLVAVNQSICQRTQPLHGDEEVAFFPPMTGG</sequence>
<accession>A0A917GKS4</accession>